<gene>
    <name evidence="8" type="primary">rbsR</name>
    <name evidence="8" type="ORF">DSLASN_26770</name>
</gene>
<dbReference type="PROSITE" id="PS50943">
    <property type="entry name" value="HTH_CROC1"/>
    <property type="match status" value="1"/>
</dbReference>
<dbReference type="PANTHER" id="PTHR30146:SF145">
    <property type="entry name" value="RIBOSE OPERON REPRESSOR"/>
    <property type="match status" value="1"/>
</dbReference>
<reference evidence="8 9" key="1">
    <citation type="submission" date="2021-02" db="EMBL/GenBank/DDBJ databases">
        <title>Complete genome of Desulfoluna sp. strain ASN36.</title>
        <authorList>
            <person name="Takahashi A."/>
            <person name="Kojima H."/>
            <person name="Fukui M."/>
        </authorList>
    </citation>
    <scope>NUCLEOTIDE SEQUENCE [LARGE SCALE GENOMIC DNA]</scope>
    <source>
        <strain evidence="8 9">ASN36</strain>
    </source>
</reference>
<keyword evidence="9" id="KW-1185">Reference proteome</keyword>
<dbReference type="EMBL" id="AP024488">
    <property type="protein sequence ID" value="BCS97045.1"/>
    <property type="molecule type" value="Genomic_DNA"/>
</dbReference>
<proteinExistence type="predicted"/>
<dbReference type="Proteomes" id="UP001320148">
    <property type="component" value="Chromosome"/>
</dbReference>
<evidence type="ECO:0000259" key="6">
    <source>
        <dbReference type="PROSITE" id="PS50932"/>
    </source>
</evidence>
<name>A0ABM7PIC9_9BACT</name>
<dbReference type="RefSeq" id="WP_236888473.1">
    <property type="nucleotide sequence ID" value="NZ_AP024488.1"/>
</dbReference>
<evidence type="ECO:0000256" key="3">
    <source>
        <dbReference type="ARBA" id="ARBA00023125"/>
    </source>
</evidence>
<dbReference type="CDD" id="cd06275">
    <property type="entry name" value="PBP1_PurR"/>
    <property type="match status" value="1"/>
</dbReference>
<keyword evidence="3" id="KW-0238">DNA-binding</keyword>
<keyword evidence="2" id="KW-0805">Transcription regulation</keyword>
<dbReference type="InterPro" id="IPR010982">
    <property type="entry name" value="Lambda_DNA-bd_dom_sf"/>
</dbReference>
<dbReference type="InterPro" id="IPR046335">
    <property type="entry name" value="LacI/GalR-like_sensor"/>
</dbReference>
<evidence type="ECO:0000313" key="9">
    <source>
        <dbReference type="Proteomes" id="UP001320148"/>
    </source>
</evidence>
<evidence type="ECO:0000256" key="4">
    <source>
        <dbReference type="ARBA" id="ARBA00023163"/>
    </source>
</evidence>
<dbReference type="InterPro" id="IPR000843">
    <property type="entry name" value="HTH_LacI"/>
</dbReference>
<dbReference type="PRINTS" id="PR00036">
    <property type="entry name" value="HTHLACI"/>
</dbReference>
<keyword evidence="4" id="KW-0804">Transcription</keyword>
<feature type="domain" description="HTH cro/C1-type" evidence="7">
    <location>
        <begin position="3"/>
        <end position="31"/>
    </location>
</feature>
<dbReference type="SUPFAM" id="SSF53822">
    <property type="entry name" value="Periplasmic binding protein-like I"/>
    <property type="match status" value="1"/>
</dbReference>
<feature type="domain" description="HTH lacI-type" evidence="6">
    <location>
        <begin position="2"/>
        <end position="56"/>
    </location>
</feature>
<protein>
    <recommendedName>
        <fullName evidence="5">Ribose operon repressor</fullName>
    </recommendedName>
</protein>
<dbReference type="Pfam" id="PF00356">
    <property type="entry name" value="LacI"/>
    <property type="match status" value="1"/>
</dbReference>
<organism evidence="8 9">
    <name type="scientific">Desulfoluna limicola</name>
    <dbReference type="NCBI Taxonomy" id="2810562"/>
    <lineage>
        <taxon>Bacteria</taxon>
        <taxon>Pseudomonadati</taxon>
        <taxon>Thermodesulfobacteriota</taxon>
        <taxon>Desulfobacteria</taxon>
        <taxon>Desulfobacterales</taxon>
        <taxon>Desulfolunaceae</taxon>
        <taxon>Desulfoluna</taxon>
    </lineage>
</organism>
<sequence>MATIKDVAKRAGVSTSTVSHVLNGTRYVSKEITGKVMQAVEALNYRPSSIARSLKVNKTGTIGMLVNTSTNPFYAEVVHGVEKRCFERGYTLFLCNTEGDIHRMEAHLRALEEKRVDGLLLMCSETDNAVFDLFATYRHTPIVVTDWGPPSENMDRIQDNSHHGGALATNHLIENGHTAIGCVTGPLNKQISLERLDGFTQAMDRAGLPVNKEWIIAGDFGCEGGVFAMNKLLALPTRPTALFVCNDMMALGVINVASRAGLSIPGDLSIVGYDDIFISRYMAPPLTTIHQPKAKLGAMAVDTLLDRISRQHEGGTLIRIEPHLVERDSVRNCKD</sequence>
<evidence type="ECO:0000256" key="2">
    <source>
        <dbReference type="ARBA" id="ARBA00023015"/>
    </source>
</evidence>
<evidence type="ECO:0000259" key="7">
    <source>
        <dbReference type="PROSITE" id="PS50943"/>
    </source>
</evidence>
<evidence type="ECO:0000256" key="5">
    <source>
        <dbReference type="ARBA" id="ARBA00044140"/>
    </source>
</evidence>
<dbReference type="InterPro" id="IPR057343">
    <property type="entry name" value="PurR_sensor_dom"/>
</dbReference>
<dbReference type="Gene3D" id="3.40.50.2300">
    <property type="match status" value="2"/>
</dbReference>
<keyword evidence="1" id="KW-0678">Repressor</keyword>
<dbReference type="PANTHER" id="PTHR30146">
    <property type="entry name" value="LACI-RELATED TRANSCRIPTIONAL REPRESSOR"/>
    <property type="match status" value="1"/>
</dbReference>
<evidence type="ECO:0000313" key="8">
    <source>
        <dbReference type="EMBL" id="BCS97045.1"/>
    </source>
</evidence>
<dbReference type="InterPro" id="IPR028082">
    <property type="entry name" value="Peripla_BP_I"/>
</dbReference>
<accession>A0ABM7PIC9</accession>
<dbReference type="SUPFAM" id="SSF47413">
    <property type="entry name" value="lambda repressor-like DNA-binding domains"/>
    <property type="match status" value="1"/>
</dbReference>
<dbReference type="Gene3D" id="1.10.260.40">
    <property type="entry name" value="lambda repressor-like DNA-binding domains"/>
    <property type="match status" value="1"/>
</dbReference>
<dbReference type="InterPro" id="IPR001387">
    <property type="entry name" value="Cro/C1-type_HTH"/>
</dbReference>
<dbReference type="SMART" id="SM00354">
    <property type="entry name" value="HTH_LACI"/>
    <property type="match status" value="1"/>
</dbReference>
<dbReference type="Pfam" id="PF13377">
    <property type="entry name" value="Peripla_BP_3"/>
    <property type="match status" value="1"/>
</dbReference>
<dbReference type="PROSITE" id="PS00356">
    <property type="entry name" value="HTH_LACI_1"/>
    <property type="match status" value="1"/>
</dbReference>
<dbReference type="PROSITE" id="PS50932">
    <property type="entry name" value="HTH_LACI_2"/>
    <property type="match status" value="1"/>
</dbReference>
<dbReference type="CDD" id="cd01392">
    <property type="entry name" value="HTH_LacI"/>
    <property type="match status" value="1"/>
</dbReference>
<evidence type="ECO:0000256" key="1">
    <source>
        <dbReference type="ARBA" id="ARBA00022491"/>
    </source>
</evidence>